<feature type="compositionally biased region" description="Polar residues" evidence="1">
    <location>
        <begin position="402"/>
        <end position="411"/>
    </location>
</feature>
<keyword evidence="2" id="KW-1133">Transmembrane helix</keyword>
<feature type="transmembrane region" description="Helical" evidence="2">
    <location>
        <begin position="122"/>
        <end position="140"/>
    </location>
</feature>
<evidence type="ECO:0000256" key="2">
    <source>
        <dbReference type="SAM" id="Phobius"/>
    </source>
</evidence>
<feature type="transmembrane region" description="Helical" evidence="2">
    <location>
        <begin position="288"/>
        <end position="309"/>
    </location>
</feature>
<feature type="region of interest" description="Disordered" evidence="1">
    <location>
        <begin position="384"/>
        <end position="411"/>
    </location>
</feature>
<dbReference type="EMBL" id="ML178832">
    <property type="protein sequence ID" value="TFK99692.1"/>
    <property type="molecule type" value="Genomic_DNA"/>
</dbReference>
<dbReference type="Proteomes" id="UP000305067">
    <property type="component" value="Unassembled WGS sequence"/>
</dbReference>
<accession>A0A5C3QCC4</accession>
<protein>
    <submittedName>
        <fullName evidence="3">Uncharacterized protein</fullName>
    </submittedName>
</protein>
<feature type="transmembrane region" description="Helical" evidence="2">
    <location>
        <begin position="83"/>
        <end position="101"/>
    </location>
</feature>
<dbReference type="OrthoDB" id="2756618at2759"/>
<organism evidence="3 4">
    <name type="scientific">Pterulicium gracile</name>
    <dbReference type="NCBI Taxonomy" id="1884261"/>
    <lineage>
        <taxon>Eukaryota</taxon>
        <taxon>Fungi</taxon>
        <taxon>Dikarya</taxon>
        <taxon>Basidiomycota</taxon>
        <taxon>Agaricomycotina</taxon>
        <taxon>Agaricomycetes</taxon>
        <taxon>Agaricomycetidae</taxon>
        <taxon>Agaricales</taxon>
        <taxon>Pleurotineae</taxon>
        <taxon>Pterulaceae</taxon>
        <taxon>Pterulicium</taxon>
    </lineage>
</organism>
<proteinExistence type="predicted"/>
<keyword evidence="4" id="KW-1185">Reference proteome</keyword>
<gene>
    <name evidence="3" type="ORF">BDV98DRAFT_570697</name>
</gene>
<keyword evidence="2" id="KW-0812">Transmembrane</keyword>
<dbReference type="AlphaFoldDB" id="A0A5C3QCC4"/>
<name>A0A5C3QCC4_9AGAR</name>
<feature type="transmembrane region" description="Helical" evidence="2">
    <location>
        <begin position="238"/>
        <end position="261"/>
    </location>
</feature>
<feature type="transmembrane region" description="Helical" evidence="2">
    <location>
        <begin position="213"/>
        <end position="232"/>
    </location>
</feature>
<sequence>MKPTKSLFSQSLGYDTSSGHVDVDECNIAYNIAISRLARLRLPPPFLLLTSRPSPQQAASFLSSLLPPSFLAMSFISPVGAQLAGYAFESLLYGCFIMYYLQCIQCLLRGPQPKSQVLVNRFMSTAASLLFLFISAHWIINTVRLGIAFVEYGSVERPGPLEHYLTRLGREDKDCTVFIVQDTLWISEALVGDSILIYRLYSIWQSSWRVATFPFTLLFVELGAAVAAAILNSRTNTLTVWTLIAFGLNVTINLYCTSLIIHRMWRSSAVLHKYDVVPTCKTRTVSKILIESAGIYAIANIAFLITFATNSNLQFFLTDPASPAIGLVFCAIIVRARQKPPASSIDEESRLNGFRNQAEIKSRSASPVVYISREVILSAPEGAQYGRSTSRGEDNWKRPSQYDYSFSSPRL</sequence>
<evidence type="ECO:0000313" key="3">
    <source>
        <dbReference type="EMBL" id="TFK99692.1"/>
    </source>
</evidence>
<evidence type="ECO:0000313" key="4">
    <source>
        <dbReference type="Proteomes" id="UP000305067"/>
    </source>
</evidence>
<keyword evidence="2" id="KW-0472">Membrane</keyword>
<evidence type="ECO:0000256" key="1">
    <source>
        <dbReference type="SAM" id="MobiDB-lite"/>
    </source>
</evidence>
<reference evidence="3 4" key="1">
    <citation type="journal article" date="2019" name="Nat. Ecol. Evol.">
        <title>Megaphylogeny resolves global patterns of mushroom evolution.</title>
        <authorList>
            <person name="Varga T."/>
            <person name="Krizsan K."/>
            <person name="Foldi C."/>
            <person name="Dima B."/>
            <person name="Sanchez-Garcia M."/>
            <person name="Sanchez-Ramirez S."/>
            <person name="Szollosi G.J."/>
            <person name="Szarkandi J.G."/>
            <person name="Papp V."/>
            <person name="Albert L."/>
            <person name="Andreopoulos W."/>
            <person name="Angelini C."/>
            <person name="Antonin V."/>
            <person name="Barry K.W."/>
            <person name="Bougher N.L."/>
            <person name="Buchanan P."/>
            <person name="Buyck B."/>
            <person name="Bense V."/>
            <person name="Catcheside P."/>
            <person name="Chovatia M."/>
            <person name="Cooper J."/>
            <person name="Damon W."/>
            <person name="Desjardin D."/>
            <person name="Finy P."/>
            <person name="Geml J."/>
            <person name="Haridas S."/>
            <person name="Hughes K."/>
            <person name="Justo A."/>
            <person name="Karasinski D."/>
            <person name="Kautmanova I."/>
            <person name="Kiss B."/>
            <person name="Kocsube S."/>
            <person name="Kotiranta H."/>
            <person name="LaButti K.M."/>
            <person name="Lechner B.E."/>
            <person name="Liimatainen K."/>
            <person name="Lipzen A."/>
            <person name="Lukacs Z."/>
            <person name="Mihaltcheva S."/>
            <person name="Morgado L.N."/>
            <person name="Niskanen T."/>
            <person name="Noordeloos M.E."/>
            <person name="Ohm R.A."/>
            <person name="Ortiz-Santana B."/>
            <person name="Ovrebo C."/>
            <person name="Racz N."/>
            <person name="Riley R."/>
            <person name="Savchenko A."/>
            <person name="Shiryaev A."/>
            <person name="Soop K."/>
            <person name="Spirin V."/>
            <person name="Szebenyi C."/>
            <person name="Tomsovsky M."/>
            <person name="Tulloss R.E."/>
            <person name="Uehling J."/>
            <person name="Grigoriev I.V."/>
            <person name="Vagvolgyi C."/>
            <person name="Papp T."/>
            <person name="Martin F.M."/>
            <person name="Miettinen O."/>
            <person name="Hibbett D.S."/>
            <person name="Nagy L.G."/>
        </authorList>
    </citation>
    <scope>NUCLEOTIDE SEQUENCE [LARGE SCALE GENOMIC DNA]</scope>
    <source>
        <strain evidence="3 4">CBS 309.79</strain>
    </source>
</reference>